<keyword evidence="2" id="KW-1185">Reference proteome</keyword>
<reference evidence="1 2" key="1">
    <citation type="journal article" date="2014" name="Nature">
        <title>An environmental bacterial taxon with a large and distinct metabolic repertoire.</title>
        <authorList>
            <person name="Wilson M.C."/>
            <person name="Mori T."/>
            <person name="Ruckert C."/>
            <person name="Uria A.R."/>
            <person name="Helf M.J."/>
            <person name="Takada K."/>
            <person name="Gernert C."/>
            <person name="Steffens U.A."/>
            <person name="Heycke N."/>
            <person name="Schmitt S."/>
            <person name="Rinke C."/>
            <person name="Helfrich E.J."/>
            <person name="Brachmann A.O."/>
            <person name="Gurgui C."/>
            <person name="Wakimoto T."/>
            <person name="Kracht M."/>
            <person name="Crusemann M."/>
            <person name="Hentschel U."/>
            <person name="Abe I."/>
            <person name="Matsunaga S."/>
            <person name="Kalinowski J."/>
            <person name="Takeyama H."/>
            <person name="Piel J."/>
        </authorList>
    </citation>
    <scope>NUCLEOTIDE SEQUENCE [LARGE SCALE GENOMIC DNA]</scope>
    <source>
        <strain evidence="2">TSY1</strain>
    </source>
</reference>
<name>W4L6S0_ENTF1</name>
<dbReference type="AlphaFoldDB" id="W4L6S0"/>
<dbReference type="Proteomes" id="UP000019141">
    <property type="component" value="Unassembled WGS sequence"/>
</dbReference>
<evidence type="ECO:0000313" key="1">
    <source>
        <dbReference type="EMBL" id="ETW93737.1"/>
    </source>
</evidence>
<protein>
    <submittedName>
        <fullName evidence="1">Uncharacterized protein</fullName>
    </submittedName>
</protein>
<dbReference type="EMBL" id="AZHW01001181">
    <property type="protein sequence ID" value="ETW93737.1"/>
    <property type="molecule type" value="Genomic_DNA"/>
</dbReference>
<proteinExistence type="predicted"/>
<gene>
    <name evidence="1" type="ORF">ETSY1_37960</name>
</gene>
<sequence>MLNTHREQLQETLTSKGLELGHAVRKNQFGAHPIYSN</sequence>
<dbReference type="HOGENOM" id="CLU_3341734_0_0_7"/>
<evidence type="ECO:0000313" key="2">
    <source>
        <dbReference type="Proteomes" id="UP000019141"/>
    </source>
</evidence>
<organism evidence="1 2">
    <name type="scientific">Entotheonella factor</name>
    <dbReference type="NCBI Taxonomy" id="1429438"/>
    <lineage>
        <taxon>Bacteria</taxon>
        <taxon>Pseudomonadati</taxon>
        <taxon>Nitrospinota/Tectimicrobiota group</taxon>
        <taxon>Candidatus Tectimicrobiota</taxon>
        <taxon>Candidatus Entotheonellia</taxon>
        <taxon>Candidatus Entotheonellales</taxon>
        <taxon>Candidatus Entotheonellaceae</taxon>
        <taxon>Candidatus Entotheonella</taxon>
    </lineage>
</organism>
<accession>W4L6S0</accession>
<comment type="caution">
    <text evidence="1">The sequence shown here is derived from an EMBL/GenBank/DDBJ whole genome shotgun (WGS) entry which is preliminary data.</text>
</comment>